<accession>A0A6J5LAI6</accession>
<protein>
    <recommendedName>
        <fullName evidence="2">Lipoprotein</fullName>
    </recommendedName>
</protein>
<evidence type="ECO:0000313" key="1">
    <source>
        <dbReference type="EMBL" id="CAB4131015.1"/>
    </source>
</evidence>
<sequence>MKSLLTITAAIMLLISCTKKETVPTVSNAIYTLHIKYKFDYQYPYLKFKADTDTTLQGVKVICNFSYDWYCDDTLMYRYHWLNSQMPSSTENTLSKNYKICVIKNITIDSVWVEKNDYGYKINLVY</sequence>
<gene>
    <name evidence="1" type="ORF">UFOVP129_43</name>
</gene>
<dbReference type="PROSITE" id="PS51257">
    <property type="entry name" value="PROKAR_LIPOPROTEIN"/>
    <property type="match status" value="1"/>
</dbReference>
<evidence type="ECO:0008006" key="2">
    <source>
        <dbReference type="Google" id="ProtNLM"/>
    </source>
</evidence>
<reference evidence="1" key="1">
    <citation type="submission" date="2020-04" db="EMBL/GenBank/DDBJ databases">
        <authorList>
            <person name="Chiriac C."/>
            <person name="Salcher M."/>
            <person name="Ghai R."/>
            <person name="Kavagutti S V."/>
        </authorList>
    </citation>
    <scope>NUCLEOTIDE SEQUENCE</scope>
</reference>
<dbReference type="EMBL" id="LR796245">
    <property type="protein sequence ID" value="CAB4131015.1"/>
    <property type="molecule type" value="Genomic_DNA"/>
</dbReference>
<name>A0A6J5LAI6_9CAUD</name>
<proteinExistence type="predicted"/>
<organism evidence="1">
    <name type="scientific">uncultured Caudovirales phage</name>
    <dbReference type="NCBI Taxonomy" id="2100421"/>
    <lineage>
        <taxon>Viruses</taxon>
        <taxon>Duplodnaviria</taxon>
        <taxon>Heunggongvirae</taxon>
        <taxon>Uroviricota</taxon>
        <taxon>Caudoviricetes</taxon>
        <taxon>Peduoviridae</taxon>
        <taxon>Maltschvirus</taxon>
        <taxon>Maltschvirus maltsch</taxon>
    </lineage>
</organism>